<dbReference type="SUPFAM" id="SSF56399">
    <property type="entry name" value="ADP-ribosylation"/>
    <property type="match status" value="1"/>
</dbReference>
<organism evidence="2 3">
    <name type="scientific">Coprinopsis marcescibilis</name>
    <name type="common">Agaric fungus</name>
    <name type="synonym">Psathyrella marcescibilis</name>
    <dbReference type="NCBI Taxonomy" id="230819"/>
    <lineage>
        <taxon>Eukaryota</taxon>
        <taxon>Fungi</taxon>
        <taxon>Dikarya</taxon>
        <taxon>Basidiomycota</taxon>
        <taxon>Agaricomycotina</taxon>
        <taxon>Agaricomycetes</taxon>
        <taxon>Agaricomycetidae</taxon>
        <taxon>Agaricales</taxon>
        <taxon>Agaricineae</taxon>
        <taxon>Psathyrellaceae</taxon>
        <taxon>Coprinopsis</taxon>
    </lineage>
</organism>
<evidence type="ECO:0000313" key="3">
    <source>
        <dbReference type="Proteomes" id="UP000307440"/>
    </source>
</evidence>
<dbReference type="Proteomes" id="UP000307440">
    <property type="component" value="Unassembled WGS sequence"/>
</dbReference>
<sequence>MHVIVETSGEANFHLCSNDPNDLVPLEPTSDDYRRIQNAFISSWKHPGYPQPKIKNICYVAHSSPDALAHLSRFSNYSNKVGNTQLLYHGTSRTCSVGSSTNPAHLKFCNKTNCSLCLILKGSYDIEKTRSRSMFGIGIYSTTVSSKAHGYASRNNPSLKTIILNHVVLGRSVLMMQHDHSLQHAPDIYNSVTGATVEQGGSVLYHEAIVYREDAMCASAVIFY</sequence>
<protein>
    <submittedName>
        <fullName evidence="2">ADP-ribosylation</fullName>
    </submittedName>
</protein>
<dbReference type="STRING" id="230819.A0A5C3KVT6"/>
<reference evidence="2 3" key="1">
    <citation type="journal article" date="2019" name="Nat. Ecol. Evol.">
        <title>Megaphylogeny resolves global patterns of mushroom evolution.</title>
        <authorList>
            <person name="Varga T."/>
            <person name="Krizsan K."/>
            <person name="Foldi C."/>
            <person name="Dima B."/>
            <person name="Sanchez-Garcia M."/>
            <person name="Sanchez-Ramirez S."/>
            <person name="Szollosi G.J."/>
            <person name="Szarkandi J.G."/>
            <person name="Papp V."/>
            <person name="Albert L."/>
            <person name="Andreopoulos W."/>
            <person name="Angelini C."/>
            <person name="Antonin V."/>
            <person name="Barry K.W."/>
            <person name="Bougher N.L."/>
            <person name="Buchanan P."/>
            <person name="Buyck B."/>
            <person name="Bense V."/>
            <person name="Catcheside P."/>
            <person name="Chovatia M."/>
            <person name="Cooper J."/>
            <person name="Damon W."/>
            <person name="Desjardin D."/>
            <person name="Finy P."/>
            <person name="Geml J."/>
            <person name="Haridas S."/>
            <person name="Hughes K."/>
            <person name="Justo A."/>
            <person name="Karasinski D."/>
            <person name="Kautmanova I."/>
            <person name="Kiss B."/>
            <person name="Kocsube S."/>
            <person name="Kotiranta H."/>
            <person name="LaButti K.M."/>
            <person name="Lechner B.E."/>
            <person name="Liimatainen K."/>
            <person name="Lipzen A."/>
            <person name="Lukacs Z."/>
            <person name="Mihaltcheva S."/>
            <person name="Morgado L.N."/>
            <person name="Niskanen T."/>
            <person name="Noordeloos M.E."/>
            <person name="Ohm R.A."/>
            <person name="Ortiz-Santana B."/>
            <person name="Ovrebo C."/>
            <person name="Racz N."/>
            <person name="Riley R."/>
            <person name="Savchenko A."/>
            <person name="Shiryaev A."/>
            <person name="Soop K."/>
            <person name="Spirin V."/>
            <person name="Szebenyi C."/>
            <person name="Tomsovsky M."/>
            <person name="Tulloss R.E."/>
            <person name="Uehling J."/>
            <person name="Grigoriev I.V."/>
            <person name="Vagvolgyi C."/>
            <person name="Papp T."/>
            <person name="Martin F.M."/>
            <person name="Miettinen O."/>
            <person name="Hibbett D.S."/>
            <person name="Nagy L.G."/>
        </authorList>
    </citation>
    <scope>NUCLEOTIDE SEQUENCE [LARGE SCALE GENOMIC DNA]</scope>
    <source>
        <strain evidence="2 3">CBS 121175</strain>
    </source>
</reference>
<dbReference type="EMBL" id="ML210200">
    <property type="protein sequence ID" value="TFK24447.1"/>
    <property type="molecule type" value="Genomic_DNA"/>
</dbReference>
<evidence type="ECO:0000313" key="2">
    <source>
        <dbReference type="EMBL" id="TFK24447.1"/>
    </source>
</evidence>
<accession>A0A5C3KVT6</accession>
<evidence type="ECO:0000259" key="1">
    <source>
        <dbReference type="Pfam" id="PF00644"/>
    </source>
</evidence>
<dbReference type="Pfam" id="PF00644">
    <property type="entry name" value="PARP"/>
    <property type="match status" value="1"/>
</dbReference>
<dbReference type="OrthoDB" id="9514740at2759"/>
<dbReference type="InterPro" id="IPR012317">
    <property type="entry name" value="Poly(ADP-ribose)pol_cat_dom"/>
</dbReference>
<proteinExistence type="predicted"/>
<name>A0A5C3KVT6_COPMA</name>
<gene>
    <name evidence="2" type="ORF">FA15DRAFT_669550</name>
</gene>
<dbReference type="GO" id="GO:0003950">
    <property type="term" value="F:NAD+ poly-ADP-ribosyltransferase activity"/>
    <property type="evidence" value="ECO:0007669"/>
    <property type="project" value="InterPro"/>
</dbReference>
<dbReference type="AlphaFoldDB" id="A0A5C3KVT6"/>
<feature type="domain" description="PARP catalytic" evidence="1">
    <location>
        <begin position="30"/>
        <end position="196"/>
    </location>
</feature>
<keyword evidence="3" id="KW-1185">Reference proteome</keyword>
<feature type="non-terminal residue" evidence="2">
    <location>
        <position position="224"/>
    </location>
</feature>
<dbReference type="Gene3D" id="3.90.228.10">
    <property type="match status" value="1"/>
</dbReference>